<keyword evidence="9 11" id="KW-0106">Calcium</keyword>
<dbReference type="Pfam" id="PF00082">
    <property type="entry name" value="Peptidase_S8"/>
    <property type="match status" value="1"/>
</dbReference>
<dbReference type="GO" id="GO:0006508">
    <property type="term" value="P:proteolysis"/>
    <property type="evidence" value="ECO:0007669"/>
    <property type="project" value="UniProtKB-KW"/>
</dbReference>
<comment type="function">
    <text evidence="2">Secreted tripeptidyl-peptidase which degrades proteins at acidic pHs and is involved in virulence.</text>
</comment>
<reference evidence="14" key="1">
    <citation type="submission" date="2022-11" db="EMBL/GenBank/DDBJ databases">
        <title>Genome Sequence of Cubamyces cubensis.</title>
        <authorList>
            <person name="Buettner E."/>
        </authorList>
    </citation>
    <scope>NUCLEOTIDE SEQUENCE</scope>
    <source>
        <strain evidence="14">MPL-01</strain>
    </source>
</reference>
<keyword evidence="12" id="KW-0472">Membrane</keyword>
<dbReference type="PANTHER" id="PTHR14218">
    <property type="entry name" value="PROTEASE S8 TRIPEPTIDYL PEPTIDASE I CLN2"/>
    <property type="match status" value="1"/>
</dbReference>
<evidence type="ECO:0000256" key="12">
    <source>
        <dbReference type="SAM" id="Phobius"/>
    </source>
</evidence>
<sequence>MRTAGGLCMHDLRDVVLERSAADWANPTSLQVRATSEVRRPATMDAFLHVILLYEHNLANGIKANAVGVTALLAFVCLGVAVATPLDASSTSFRVREQRQAVPRGFTEVGPAPQDQTLSLRLALAESNPSGLIDALYSVSDPDSASYGHHLSKEQATPQAATVQAVNGWLKENGLTSTTLSPAGDWISVSVPVAKANQMFNTNFTVFRNTATGAEVVRTLAYSLPEAIEPHVDLVYPTVSFPAPKSDAISGKQTAYHNVVALASSDASPCVNNTNIACLQELYKIPATPATNKTNTLGVSGFHGGAVDSQYVQDFLEMYRPDVNPPANYSYYSIDGGDPNDPGISEGYADLEYTLGLATGVPVTYYFVGINITDGDLSGLLDEANALLALDNPPQVLTTSWNVFDESDISFALTDKLCRAYAQLGARGTSILFASGDNGAGCSPDNTQFEPKFPLNCPFVTAVGGTQSFAPEQGWIGSSGGFSNYYARPAYQDAAVSAFLAAHGEQYQGLLNASGRALPDIAAKADNFLIYVGISYEYVGTSLASPTVASIFALLNDRLVSAGRPPLGFVNPWLYKEGYKAFTDITTGNSTTMCTENITHTIQVTEGWDPVTGLGTPRFDLLVDLLQL</sequence>
<dbReference type="EC" id="3.4.14.10" evidence="4"/>
<evidence type="ECO:0000259" key="13">
    <source>
        <dbReference type="PROSITE" id="PS51695"/>
    </source>
</evidence>
<feature type="active site" description="Charge relay system" evidence="11">
    <location>
        <position position="350"/>
    </location>
</feature>
<dbReference type="PROSITE" id="PS51695">
    <property type="entry name" value="SEDOLISIN"/>
    <property type="match status" value="1"/>
</dbReference>
<comment type="caution">
    <text evidence="14">The sequence shown here is derived from an EMBL/GenBank/DDBJ whole genome shotgun (WGS) entry which is preliminary data.</text>
</comment>
<dbReference type="SUPFAM" id="SSF54897">
    <property type="entry name" value="Protease propeptides/inhibitors"/>
    <property type="match status" value="1"/>
</dbReference>
<dbReference type="CDD" id="cd04056">
    <property type="entry name" value="Peptidases_S53"/>
    <property type="match status" value="1"/>
</dbReference>
<accession>A0AAD7X8I4</accession>
<evidence type="ECO:0000256" key="3">
    <source>
        <dbReference type="ARBA" id="ARBA00004239"/>
    </source>
</evidence>
<dbReference type="Gene3D" id="3.40.50.200">
    <property type="entry name" value="Peptidase S8/S53 domain"/>
    <property type="match status" value="1"/>
</dbReference>
<evidence type="ECO:0000313" key="14">
    <source>
        <dbReference type="EMBL" id="KAJ8470002.1"/>
    </source>
</evidence>
<evidence type="ECO:0000256" key="2">
    <source>
        <dbReference type="ARBA" id="ARBA00002451"/>
    </source>
</evidence>
<evidence type="ECO:0000256" key="9">
    <source>
        <dbReference type="ARBA" id="ARBA00022837"/>
    </source>
</evidence>
<evidence type="ECO:0000256" key="10">
    <source>
        <dbReference type="ARBA" id="ARBA00023145"/>
    </source>
</evidence>
<keyword evidence="12" id="KW-0812">Transmembrane</keyword>
<protein>
    <recommendedName>
        <fullName evidence="4">tripeptidyl-peptidase II</fullName>
        <ecNumber evidence="4">3.4.14.10</ecNumber>
    </recommendedName>
</protein>
<feature type="binding site" evidence="11">
    <location>
        <position position="609"/>
    </location>
    <ligand>
        <name>Ca(2+)</name>
        <dbReference type="ChEBI" id="CHEBI:29108"/>
    </ligand>
</feature>
<feature type="domain" description="Peptidase S53" evidence="13">
    <location>
        <begin position="273"/>
        <end position="628"/>
    </location>
</feature>
<keyword evidence="7 11" id="KW-0378">Hydrolase</keyword>
<feature type="binding site" evidence="11">
    <location>
        <position position="584"/>
    </location>
    <ligand>
        <name>Ca(2+)</name>
        <dbReference type="ChEBI" id="CHEBI:29108"/>
    </ligand>
</feature>
<gene>
    <name evidence="14" type="ORF">ONZ51_g8628</name>
</gene>
<dbReference type="Proteomes" id="UP001215151">
    <property type="component" value="Unassembled WGS sequence"/>
</dbReference>
<organism evidence="14 15">
    <name type="scientific">Trametes cubensis</name>
    <dbReference type="NCBI Taxonomy" id="1111947"/>
    <lineage>
        <taxon>Eukaryota</taxon>
        <taxon>Fungi</taxon>
        <taxon>Dikarya</taxon>
        <taxon>Basidiomycota</taxon>
        <taxon>Agaricomycotina</taxon>
        <taxon>Agaricomycetes</taxon>
        <taxon>Polyporales</taxon>
        <taxon>Polyporaceae</taxon>
        <taxon>Trametes</taxon>
    </lineage>
</organism>
<feature type="active site" description="Charge relay system" evidence="11">
    <location>
        <position position="346"/>
    </location>
</feature>
<dbReference type="CDD" id="cd11377">
    <property type="entry name" value="Pro-peptidase_S53"/>
    <property type="match status" value="1"/>
</dbReference>
<dbReference type="GO" id="GO:0004252">
    <property type="term" value="F:serine-type endopeptidase activity"/>
    <property type="evidence" value="ECO:0007669"/>
    <property type="project" value="UniProtKB-UniRule"/>
</dbReference>
<proteinExistence type="predicted"/>
<name>A0AAD7X8I4_9APHY</name>
<dbReference type="GO" id="GO:0005576">
    <property type="term" value="C:extracellular region"/>
    <property type="evidence" value="ECO:0007669"/>
    <property type="project" value="UniProtKB-SubCell"/>
</dbReference>
<dbReference type="InterPro" id="IPR015366">
    <property type="entry name" value="S53_propep"/>
</dbReference>
<keyword evidence="12" id="KW-1133">Transmembrane helix</keyword>
<keyword evidence="15" id="KW-1185">Reference proteome</keyword>
<comment type="catalytic activity">
    <reaction evidence="1">
        <text>Release of an N-terminal tripeptide from a polypeptide.</text>
        <dbReference type="EC" id="3.4.14.10"/>
    </reaction>
</comment>
<evidence type="ECO:0000256" key="8">
    <source>
        <dbReference type="ARBA" id="ARBA00022825"/>
    </source>
</evidence>
<feature type="transmembrane region" description="Helical" evidence="12">
    <location>
        <begin position="66"/>
        <end position="86"/>
    </location>
</feature>
<dbReference type="AlphaFoldDB" id="A0AAD7X8I4"/>
<evidence type="ECO:0000256" key="11">
    <source>
        <dbReference type="PROSITE-ProRule" id="PRU01032"/>
    </source>
</evidence>
<feature type="binding site" evidence="11">
    <location>
        <position position="607"/>
    </location>
    <ligand>
        <name>Ca(2+)</name>
        <dbReference type="ChEBI" id="CHEBI:29108"/>
    </ligand>
</feature>
<evidence type="ECO:0000256" key="7">
    <source>
        <dbReference type="ARBA" id="ARBA00022801"/>
    </source>
</evidence>
<dbReference type="InterPro" id="IPR000209">
    <property type="entry name" value="Peptidase_S8/S53_dom"/>
</dbReference>
<comment type="subcellular location">
    <subcellularLocation>
        <location evidence="3">Secreted</location>
        <location evidence="3">Extracellular space</location>
    </subcellularLocation>
</comment>
<evidence type="ECO:0000256" key="1">
    <source>
        <dbReference type="ARBA" id="ARBA00001910"/>
    </source>
</evidence>
<dbReference type="InterPro" id="IPR030400">
    <property type="entry name" value="Sedolisin_dom"/>
</dbReference>
<dbReference type="InterPro" id="IPR036852">
    <property type="entry name" value="Peptidase_S8/S53_dom_sf"/>
</dbReference>
<comment type="cofactor">
    <cofactor evidence="11">
        <name>Ca(2+)</name>
        <dbReference type="ChEBI" id="CHEBI:29108"/>
    </cofactor>
    <text evidence="11">Binds 1 Ca(2+) ion per subunit.</text>
</comment>
<feature type="binding site" evidence="11">
    <location>
        <position position="585"/>
    </location>
    <ligand>
        <name>Ca(2+)</name>
        <dbReference type="ChEBI" id="CHEBI:29108"/>
    </ligand>
</feature>
<evidence type="ECO:0000256" key="4">
    <source>
        <dbReference type="ARBA" id="ARBA00012462"/>
    </source>
</evidence>
<dbReference type="PANTHER" id="PTHR14218:SF15">
    <property type="entry name" value="TRIPEPTIDYL-PEPTIDASE 1"/>
    <property type="match status" value="1"/>
</dbReference>
<dbReference type="SMART" id="SM00944">
    <property type="entry name" value="Pro-kuma_activ"/>
    <property type="match status" value="1"/>
</dbReference>
<keyword evidence="6 11" id="KW-0479">Metal-binding</keyword>
<dbReference type="GO" id="GO:0008240">
    <property type="term" value="F:tripeptidyl-peptidase activity"/>
    <property type="evidence" value="ECO:0007669"/>
    <property type="project" value="UniProtKB-EC"/>
</dbReference>
<dbReference type="SUPFAM" id="SSF52743">
    <property type="entry name" value="Subtilisin-like"/>
    <property type="match status" value="1"/>
</dbReference>
<dbReference type="EMBL" id="JAPEVG010000266">
    <property type="protein sequence ID" value="KAJ8470002.1"/>
    <property type="molecule type" value="Genomic_DNA"/>
</dbReference>
<feature type="active site" description="Charge relay system" evidence="11">
    <location>
        <position position="542"/>
    </location>
</feature>
<dbReference type="InterPro" id="IPR050819">
    <property type="entry name" value="Tripeptidyl-peptidase_I"/>
</dbReference>
<evidence type="ECO:0000256" key="5">
    <source>
        <dbReference type="ARBA" id="ARBA00022670"/>
    </source>
</evidence>
<keyword evidence="10" id="KW-0865">Zymogen</keyword>
<evidence type="ECO:0000256" key="6">
    <source>
        <dbReference type="ARBA" id="ARBA00022723"/>
    </source>
</evidence>
<evidence type="ECO:0000313" key="15">
    <source>
        <dbReference type="Proteomes" id="UP001215151"/>
    </source>
</evidence>
<dbReference type="GO" id="GO:0046872">
    <property type="term" value="F:metal ion binding"/>
    <property type="evidence" value="ECO:0007669"/>
    <property type="project" value="UniProtKB-UniRule"/>
</dbReference>
<keyword evidence="8 11" id="KW-0720">Serine protease</keyword>
<keyword evidence="5 11" id="KW-0645">Protease</keyword>
<dbReference type="Pfam" id="PF09286">
    <property type="entry name" value="Pro-kuma_activ"/>
    <property type="match status" value="1"/>
</dbReference>